<feature type="transmembrane region" description="Helical" evidence="1">
    <location>
        <begin position="6"/>
        <end position="23"/>
    </location>
</feature>
<keyword evidence="1" id="KW-0812">Transmembrane</keyword>
<dbReference type="EMBL" id="CM035408">
    <property type="protein sequence ID" value="KAH7442161.1"/>
    <property type="molecule type" value="Genomic_DNA"/>
</dbReference>
<dbReference type="Gene3D" id="3.40.50.720">
    <property type="entry name" value="NAD(P)-binding Rossmann-like Domain"/>
    <property type="match status" value="1"/>
</dbReference>
<dbReference type="Pfam" id="PF00106">
    <property type="entry name" value="adh_short"/>
    <property type="match status" value="1"/>
</dbReference>
<dbReference type="GO" id="GO:0030148">
    <property type="term" value="P:sphingolipid biosynthetic process"/>
    <property type="evidence" value="ECO:0007669"/>
    <property type="project" value="TreeGrafter"/>
</dbReference>
<protein>
    <submittedName>
        <fullName evidence="2">Uncharacterized protein</fullName>
    </submittedName>
</protein>
<sequence>MDAALLMYLALTVCLAITILFLMTNKAAFIPSLNGKHVFITGASSGIGLAVARKCLLEGAFVTLVSRSSKNLEEAMSKLINETQCSQDRIQYQVADVGEYSAIADAVRSALLWKPIDVLVCNAGLTRGGFLGKSSIKDIDTVIRTNLNGCIYPLHEALPSLIEHSSRHPVSIVFISSLISFFFMYGHSAYTASKFAVRGLAESMRFELLPYRNIRVTMVCPGFVNTPFLNDLEDQGEVAEVLRKVNLLNEKHAESPGHAASCVLDSLKRGKFLVSTQQIGSFVVAMGRGYTPADSFGRNLFEIAMLVPFRIFSFVFQHNIRHHIISASQNYRKR</sequence>
<dbReference type="GO" id="GO:0047560">
    <property type="term" value="F:3-dehydrosphinganine reductase activity"/>
    <property type="evidence" value="ECO:0007669"/>
    <property type="project" value="TreeGrafter"/>
</dbReference>
<dbReference type="PROSITE" id="PS00061">
    <property type="entry name" value="ADH_SHORT"/>
    <property type="match status" value="1"/>
</dbReference>
<dbReference type="InterPro" id="IPR036291">
    <property type="entry name" value="NAD(P)-bd_dom_sf"/>
</dbReference>
<organism evidence="2 3">
    <name type="scientific">Ceratopteris richardii</name>
    <name type="common">Triangle waterfern</name>
    <dbReference type="NCBI Taxonomy" id="49495"/>
    <lineage>
        <taxon>Eukaryota</taxon>
        <taxon>Viridiplantae</taxon>
        <taxon>Streptophyta</taxon>
        <taxon>Embryophyta</taxon>
        <taxon>Tracheophyta</taxon>
        <taxon>Polypodiopsida</taxon>
        <taxon>Polypodiidae</taxon>
        <taxon>Polypodiales</taxon>
        <taxon>Pteridineae</taxon>
        <taxon>Pteridaceae</taxon>
        <taxon>Parkerioideae</taxon>
        <taxon>Ceratopteris</taxon>
    </lineage>
</organism>
<dbReference type="GO" id="GO:0006666">
    <property type="term" value="P:3-keto-sphinganine metabolic process"/>
    <property type="evidence" value="ECO:0007669"/>
    <property type="project" value="TreeGrafter"/>
</dbReference>
<keyword evidence="1" id="KW-0472">Membrane</keyword>
<evidence type="ECO:0000256" key="1">
    <source>
        <dbReference type="SAM" id="Phobius"/>
    </source>
</evidence>
<dbReference type="InterPro" id="IPR002347">
    <property type="entry name" value="SDR_fam"/>
</dbReference>
<dbReference type="SUPFAM" id="SSF51735">
    <property type="entry name" value="NAD(P)-binding Rossmann-fold domains"/>
    <property type="match status" value="1"/>
</dbReference>
<dbReference type="InterPro" id="IPR020904">
    <property type="entry name" value="Sc_DH/Rdtase_CS"/>
</dbReference>
<evidence type="ECO:0000313" key="2">
    <source>
        <dbReference type="EMBL" id="KAH7442161.1"/>
    </source>
</evidence>
<accession>A0A8T2V107</accession>
<proteinExistence type="predicted"/>
<keyword evidence="1" id="KW-1133">Transmembrane helix</keyword>
<dbReference type="GO" id="GO:0005789">
    <property type="term" value="C:endoplasmic reticulum membrane"/>
    <property type="evidence" value="ECO:0007669"/>
    <property type="project" value="TreeGrafter"/>
</dbReference>
<evidence type="ECO:0000313" key="3">
    <source>
        <dbReference type="Proteomes" id="UP000825935"/>
    </source>
</evidence>
<dbReference type="PANTHER" id="PTHR43550">
    <property type="entry name" value="3-KETODIHYDROSPHINGOSINE REDUCTASE"/>
    <property type="match status" value="1"/>
</dbReference>
<dbReference type="Proteomes" id="UP000825935">
    <property type="component" value="Chromosome 3"/>
</dbReference>
<dbReference type="OMA" id="SLACPGF"/>
<dbReference type="AlphaFoldDB" id="A0A8T2V107"/>
<comment type="caution">
    <text evidence="2">The sequence shown here is derived from an EMBL/GenBank/DDBJ whole genome shotgun (WGS) entry which is preliminary data.</text>
</comment>
<dbReference type="OrthoDB" id="37659at2759"/>
<dbReference type="PRINTS" id="PR00081">
    <property type="entry name" value="GDHRDH"/>
</dbReference>
<keyword evidence="3" id="KW-1185">Reference proteome</keyword>
<dbReference type="PANTHER" id="PTHR43550:SF12">
    <property type="entry name" value="3-DEHYDROSPHINGANINE REDUCTASE"/>
    <property type="match status" value="1"/>
</dbReference>
<reference evidence="2" key="1">
    <citation type="submission" date="2021-08" db="EMBL/GenBank/DDBJ databases">
        <title>WGS assembly of Ceratopteris richardii.</title>
        <authorList>
            <person name="Marchant D.B."/>
            <person name="Chen G."/>
            <person name="Jenkins J."/>
            <person name="Shu S."/>
            <person name="Leebens-Mack J."/>
            <person name="Grimwood J."/>
            <person name="Schmutz J."/>
            <person name="Soltis P."/>
            <person name="Soltis D."/>
            <person name="Chen Z.-H."/>
        </authorList>
    </citation>
    <scope>NUCLEOTIDE SEQUENCE</scope>
    <source>
        <strain evidence="2">Whitten #5841</strain>
        <tissue evidence="2">Leaf</tissue>
    </source>
</reference>
<gene>
    <name evidence="2" type="ORF">KP509_03G074100</name>
</gene>
<name>A0A8T2V107_CERRI</name>